<dbReference type="OrthoDB" id="2286291at2759"/>
<dbReference type="AlphaFoldDB" id="A0A8H7RSM0"/>
<evidence type="ECO:0000313" key="2">
    <source>
        <dbReference type="EMBL" id="KAG2216431.1"/>
    </source>
</evidence>
<name>A0A8H7RSM0_9FUNG</name>
<protein>
    <recommendedName>
        <fullName evidence="4">Tetratricopeptide repeat protein</fullName>
    </recommendedName>
</protein>
<dbReference type="EMBL" id="JAEPRB010000407">
    <property type="protein sequence ID" value="KAG2216431.1"/>
    <property type="molecule type" value="Genomic_DNA"/>
</dbReference>
<dbReference type="InterPro" id="IPR019734">
    <property type="entry name" value="TPR_rpt"/>
</dbReference>
<evidence type="ECO:0000256" key="1">
    <source>
        <dbReference type="PROSITE-ProRule" id="PRU00339"/>
    </source>
</evidence>
<sequence>MQPTNNRPPLETSNEASAIANPEEALVNELEEIKRNAIRVLTLQAACYAAKQQYRNELRDGWMLINIASEDPAGYLCVGRRYAAQGRHQRALNVFSKGLESVPMSHSDYPCLLQGKMHAQQSL</sequence>
<proteinExistence type="predicted"/>
<organism evidence="2 3">
    <name type="scientific">Circinella minor</name>
    <dbReference type="NCBI Taxonomy" id="1195481"/>
    <lineage>
        <taxon>Eukaryota</taxon>
        <taxon>Fungi</taxon>
        <taxon>Fungi incertae sedis</taxon>
        <taxon>Mucoromycota</taxon>
        <taxon>Mucoromycotina</taxon>
        <taxon>Mucoromycetes</taxon>
        <taxon>Mucorales</taxon>
        <taxon>Lichtheimiaceae</taxon>
        <taxon>Circinella</taxon>
    </lineage>
</organism>
<reference evidence="2 3" key="1">
    <citation type="submission" date="2020-12" db="EMBL/GenBank/DDBJ databases">
        <title>Metabolic potential, ecology and presence of endohyphal bacteria is reflected in genomic diversity of Mucoromycotina.</title>
        <authorList>
            <person name="Muszewska A."/>
            <person name="Okrasinska A."/>
            <person name="Steczkiewicz K."/>
            <person name="Drgas O."/>
            <person name="Orlowska M."/>
            <person name="Perlinska-Lenart U."/>
            <person name="Aleksandrzak-Piekarczyk T."/>
            <person name="Szatraj K."/>
            <person name="Zielenkiewicz U."/>
            <person name="Pilsyk S."/>
            <person name="Malc E."/>
            <person name="Mieczkowski P."/>
            <person name="Kruszewska J.S."/>
            <person name="Biernat P."/>
            <person name="Pawlowska J."/>
        </authorList>
    </citation>
    <scope>NUCLEOTIDE SEQUENCE [LARGE SCALE GENOMIC DNA]</scope>
    <source>
        <strain evidence="2 3">CBS 142.35</strain>
    </source>
</reference>
<accession>A0A8H7RSM0</accession>
<keyword evidence="3" id="KW-1185">Reference proteome</keyword>
<dbReference type="InterPro" id="IPR011990">
    <property type="entry name" value="TPR-like_helical_dom_sf"/>
</dbReference>
<gene>
    <name evidence="2" type="ORF">INT45_005906</name>
</gene>
<keyword evidence="1" id="KW-0802">TPR repeat</keyword>
<dbReference type="Gene3D" id="1.25.40.10">
    <property type="entry name" value="Tetratricopeptide repeat domain"/>
    <property type="match status" value="1"/>
</dbReference>
<dbReference type="PROSITE" id="PS50005">
    <property type="entry name" value="TPR"/>
    <property type="match status" value="1"/>
</dbReference>
<evidence type="ECO:0008006" key="4">
    <source>
        <dbReference type="Google" id="ProtNLM"/>
    </source>
</evidence>
<feature type="repeat" description="TPR" evidence="1">
    <location>
        <begin position="72"/>
        <end position="105"/>
    </location>
</feature>
<dbReference type="Proteomes" id="UP000646827">
    <property type="component" value="Unassembled WGS sequence"/>
</dbReference>
<comment type="caution">
    <text evidence="2">The sequence shown here is derived from an EMBL/GenBank/DDBJ whole genome shotgun (WGS) entry which is preliminary data.</text>
</comment>
<dbReference type="SUPFAM" id="SSF48452">
    <property type="entry name" value="TPR-like"/>
    <property type="match status" value="1"/>
</dbReference>
<evidence type="ECO:0000313" key="3">
    <source>
        <dbReference type="Proteomes" id="UP000646827"/>
    </source>
</evidence>